<dbReference type="OrthoDB" id="1166010at2759"/>
<keyword evidence="2" id="KW-1133">Transmembrane helix</keyword>
<gene>
    <name evidence="3" type="ORF">FNV43_RR27301</name>
</gene>
<keyword evidence="2" id="KW-0472">Membrane</keyword>
<feature type="compositionally biased region" description="Acidic residues" evidence="1">
    <location>
        <begin position="304"/>
        <end position="326"/>
    </location>
</feature>
<keyword evidence="2" id="KW-0812">Transmembrane</keyword>
<dbReference type="AlphaFoldDB" id="A0A8K0DLD4"/>
<evidence type="ECO:0000256" key="1">
    <source>
        <dbReference type="SAM" id="MobiDB-lite"/>
    </source>
</evidence>
<evidence type="ECO:0000256" key="2">
    <source>
        <dbReference type="SAM" id="Phobius"/>
    </source>
</evidence>
<keyword evidence="4" id="KW-1185">Reference proteome</keyword>
<dbReference type="EMBL" id="VOIH02000012">
    <property type="protein sequence ID" value="KAF3432561.1"/>
    <property type="molecule type" value="Genomic_DNA"/>
</dbReference>
<evidence type="ECO:0000313" key="4">
    <source>
        <dbReference type="Proteomes" id="UP000796880"/>
    </source>
</evidence>
<evidence type="ECO:0000313" key="3">
    <source>
        <dbReference type="EMBL" id="KAF3432561.1"/>
    </source>
</evidence>
<reference evidence="3" key="1">
    <citation type="submission" date="2020-03" db="EMBL/GenBank/DDBJ databases">
        <title>A high-quality chromosome-level genome assembly of a woody plant with both climbing and erect habits, Rhamnella rubrinervis.</title>
        <authorList>
            <person name="Lu Z."/>
            <person name="Yang Y."/>
            <person name="Zhu X."/>
            <person name="Sun Y."/>
        </authorList>
    </citation>
    <scope>NUCLEOTIDE SEQUENCE</scope>
    <source>
        <strain evidence="3">BYM</strain>
        <tissue evidence="3">Leaf</tissue>
    </source>
</reference>
<accession>A0A8K0DLD4</accession>
<dbReference type="Pfam" id="PF08284">
    <property type="entry name" value="RVP_2"/>
    <property type="match status" value="1"/>
</dbReference>
<protein>
    <submittedName>
        <fullName evidence="3">Uncharacterized protein</fullName>
    </submittedName>
</protein>
<proteinExistence type="predicted"/>
<name>A0A8K0DLD4_9ROSA</name>
<feature type="region of interest" description="Disordered" evidence="1">
    <location>
        <begin position="296"/>
        <end position="333"/>
    </location>
</feature>
<feature type="transmembrane region" description="Helical" evidence="2">
    <location>
        <begin position="38"/>
        <end position="58"/>
    </location>
</feature>
<dbReference type="Proteomes" id="UP000796880">
    <property type="component" value="Unassembled WGS sequence"/>
</dbReference>
<comment type="caution">
    <text evidence="3">The sequence shown here is derived from an EMBL/GenBank/DDBJ whole genome shotgun (WGS) entry which is preliminary data.</text>
</comment>
<sequence length="333" mass="37081">MRGLFGSRKGTTTYLRLNASTNREKVEKNDATVVVGTIFLYGMDAFVLFVSSWFAFILTREPVCLVCYLYVVTPSGVSMSASFMLESYEVCFGSEKLCVDLIILEMFDFDVIFEERHPSAKWPRVPKMVEGFGCLALGNGRGVSSLFIKEALNQIVNSAPESADFRTQTLRSSTTNEQVGLFGGMIQPPTTKRHLVSSLLRVLRKKSSAWVEKPFAKPTSKILTTGTDIASSSRDMCLNISIVEGLVIFMSRHIGLSSSRLIVVTRCTIGTWTSFRDDSSEQQAMANHLPAQGIMVPPTAATSFDDEDPEKSEDPEEHLDLEDEDLWNYPESY</sequence>
<organism evidence="3 4">
    <name type="scientific">Rhamnella rubrinervis</name>
    <dbReference type="NCBI Taxonomy" id="2594499"/>
    <lineage>
        <taxon>Eukaryota</taxon>
        <taxon>Viridiplantae</taxon>
        <taxon>Streptophyta</taxon>
        <taxon>Embryophyta</taxon>
        <taxon>Tracheophyta</taxon>
        <taxon>Spermatophyta</taxon>
        <taxon>Magnoliopsida</taxon>
        <taxon>eudicotyledons</taxon>
        <taxon>Gunneridae</taxon>
        <taxon>Pentapetalae</taxon>
        <taxon>rosids</taxon>
        <taxon>fabids</taxon>
        <taxon>Rosales</taxon>
        <taxon>Rhamnaceae</taxon>
        <taxon>rhamnoid group</taxon>
        <taxon>Rhamneae</taxon>
        <taxon>Rhamnella</taxon>
    </lineage>
</organism>